<dbReference type="PROSITE" id="PS00028">
    <property type="entry name" value="ZINC_FINGER_C2H2_1"/>
    <property type="match status" value="2"/>
</dbReference>
<dbReference type="SMART" id="SM00355">
    <property type="entry name" value="ZnF_C2H2"/>
    <property type="match status" value="2"/>
</dbReference>
<reference evidence="10 11" key="1">
    <citation type="submission" date="2015-10" db="EMBL/GenBank/DDBJ databases">
        <title>Full genome of DAOMC 229536 Phialocephala scopiformis, a fungal endophyte of spruce producing the potent anti-insectan compound rugulosin.</title>
        <authorList>
            <consortium name="DOE Joint Genome Institute"/>
            <person name="Walker A.K."/>
            <person name="Frasz S.L."/>
            <person name="Seifert K.A."/>
            <person name="Miller J.D."/>
            <person name="Mondo S.J."/>
            <person name="Labutti K."/>
            <person name="Lipzen A."/>
            <person name="Dockter R."/>
            <person name="Kennedy M."/>
            <person name="Grigoriev I.V."/>
            <person name="Spatafora J.W."/>
        </authorList>
    </citation>
    <scope>NUCLEOTIDE SEQUENCE [LARGE SCALE GENOMIC DNA]</scope>
    <source>
        <strain evidence="10 11">CBS 120377</strain>
    </source>
</reference>
<keyword evidence="5" id="KW-0862">Zinc</keyword>
<evidence type="ECO:0000313" key="11">
    <source>
        <dbReference type="Proteomes" id="UP000070700"/>
    </source>
</evidence>
<evidence type="ECO:0000313" key="10">
    <source>
        <dbReference type="EMBL" id="KUJ09444.1"/>
    </source>
</evidence>
<dbReference type="InterPro" id="IPR051059">
    <property type="entry name" value="VerF-like"/>
</dbReference>
<evidence type="ECO:0000256" key="7">
    <source>
        <dbReference type="PROSITE-ProRule" id="PRU00042"/>
    </source>
</evidence>
<dbReference type="AlphaFoldDB" id="A0A132BC61"/>
<dbReference type="OrthoDB" id="10018191at2759"/>
<accession>A0A132BC61</accession>
<feature type="region of interest" description="Disordered" evidence="8">
    <location>
        <begin position="405"/>
        <end position="433"/>
    </location>
</feature>
<dbReference type="PROSITE" id="PS50157">
    <property type="entry name" value="ZINC_FINGER_C2H2_2"/>
    <property type="match status" value="2"/>
</dbReference>
<dbReference type="GeneID" id="28820912"/>
<dbReference type="InterPro" id="IPR036236">
    <property type="entry name" value="Znf_C2H2_sf"/>
</dbReference>
<evidence type="ECO:0000256" key="5">
    <source>
        <dbReference type="ARBA" id="ARBA00022833"/>
    </source>
</evidence>
<dbReference type="GO" id="GO:0000978">
    <property type="term" value="F:RNA polymerase II cis-regulatory region sequence-specific DNA binding"/>
    <property type="evidence" value="ECO:0007669"/>
    <property type="project" value="InterPro"/>
</dbReference>
<dbReference type="GO" id="GO:0006351">
    <property type="term" value="P:DNA-templated transcription"/>
    <property type="evidence" value="ECO:0007669"/>
    <property type="project" value="InterPro"/>
</dbReference>
<dbReference type="InParanoid" id="A0A132BC61"/>
<keyword evidence="3" id="KW-0677">Repeat</keyword>
<feature type="region of interest" description="Disordered" evidence="8">
    <location>
        <begin position="278"/>
        <end position="321"/>
    </location>
</feature>
<sequence>MPTSPGHERRPEPRGMLPKKCRYCERRFSKAEHLKRHQRSHTGERPYTCPRCNKSFSRSDVLIRHLKNHPQIAGEEIEKSSSEGDFIEVNGAPPHDPNRPPSLPSIHEQIPQDVHQRQEYIPSPSVIDPALEGPLEDHVERRSSHSVPSGLDHLAQLASQQKWGNGTMDAVMGDSANAALPEMSGSPTWNMEISNGSHPSHGEVGFDARPVQPDPSFQNLGPSPNTASRFSFEHDIYAGRLNGMHDQMTPDMGGIAPDVAIMPQDLQTWFDQFDLESHLQPGNMPEYSQSQHNGAPPSSIGRRGSAITSEGHSVRNASSPSTLIPTERFAKVERCWPIRHSNPLRLMPTLWWDAVMKTEDNLFSNSNLSPEAIEQNRQCGSRWGLDEDCRERLQKMFVTINHSARDSGPAAFSSPENYSSPSDTRSTGQAPSVMGDGLITTNFPPAEIFDIGLDLYFRQFHPLMPFIHTPTFCPKTAPTSILFIMCLIGLTILQTKGATAFVRQTFSKALEQVSAELIPASGVEGSRIDQMSSLASAVLILNLTEMTGQKSHQAQCQMLYTNVIITAQKNGLFNSNGGQPLTDAFFSQITDLDARWKAWSRIECAKRLILSLTMVDTWYSAMLHTSPILRTEDIQVILPCDAALFQAPTAQRWAHLASTNQLTMPTISLSGDTLTLPEVSSTLEPLGMHCILSIIRLRISQDFHRILSGTSRRAIDQSFVPCLSYESDPSARRTKNLVVQVMRSYSSPLTTMNPNCIVLWHNMCIMLTSDIRLFEMGAGCAGAPAARQALDDIARWTQTTSARRACLHAAQTFKLMSNRRASDGDPFHASSGLFLSALILGLYVFMVPPESESNGKMNQGFDLIDDVDWAAVGDEGLASTSTADNEVTHDAAVNFIRNGGGICFDGVMHSPGYEAARRILLDYARLLEDIGRWRVRISQFSRVLRIMSDALVDVEMAG</sequence>
<dbReference type="SUPFAM" id="SSF57667">
    <property type="entry name" value="beta-beta-alpha zinc fingers"/>
    <property type="match status" value="1"/>
</dbReference>
<evidence type="ECO:0000256" key="8">
    <source>
        <dbReference type="SAM" id="MobiDB-lite"/>
    </source>
</evidence>
<feature type="domain" description="C2H2-type" evidence="9">
    <location>
        <begin position="19"/>
        <end position="46"/>
    </location>
</feature>
<dbReference type="EMBL" id="KQ947432">
    <property type="protein sequence ID" value="KUJ09444.1"/>
    <property type="molecule type" value="Genomic_DNA"/>
</dbReference>
<dbReference type="PANTHER" id="PTHR40626:SF7">
    <property type="entry name" value="TRANSCRIPTION FACTOR, PUTATIVE (AFU_ORTHOLOGUE AFUA_1G04110)-RELATED"/>
    <property type="match status" value="1"/>
</dbReference>
<keyword evidence="2" id="KW-0479">Metal-binding</keyword>
<organism evidence="10 11">
    <name type="scientific">Mollisia scopiformis</name>
    <name type="common">Conifer needle endophyte fungus</name>
    <name type="synonym">Phialocephala scopiformis</name>
    <dbReference type="NCBI Taxonomy" id="149040"/>
    <lineage>
        <taxon>Eukaryota</taxon>
        <taxon>Fungi</taxon>
        <taxon>Dikarya</taxon>
        <taxon>Ascomycota</taxon>
        <taxon>Pezizomycotina</taxon>
        <taxon>Leotiomycetes</taxon>
        <taxon>Helotiales</taxon>
        <taxon>Mollisiaceae</taxon>
        <taxon>Mollisia</taxon>
    </lineage>
</organism>
<name>A0A132BC61_MOLSC</name>
<feature type="domain" description="C2H2-type" evidence="9">
    <location>
        <begin position="47"/>
        <end position="69"/>
    </location>
</feature>
<dbReference type="PANTHER" id="PTHR40626">
    <property type="entry name" value="MIP31509P"/>
    <property type="match status" value="1"/>
</dbReference>
<proteinExistence type="predicted"/>
<keyword evidence="4 7" id="KW-0863">Zinc-finger</keyword>
<dbReference type="InterPro" id="IPR007219">
    <property type="entry name" value="XnlR_reg_dom"/>
</dbReference>
<dbReference type="RefSeq" id="XP_018063799.1">
    <property type="nucleotide sequence ID" value="XM_018211186.1"/>
</dbReference>
<comment type="subcellular location">
    <subcellularLocation>
        <location evidence="1">Nucleus</location>
    </subcellularLocation>
</comment>
<keyword evidence="11" id="KW-1185">Reference proteome</keyword>
<evidence type="ECO:0000256" key="1">
    <source>
        <dbReference type="ARBA" id="ARBA00004123"/>
    </source>
</evidence>
<dbReference type="GO" id="GO:0005634">
    <property type="term" value="C:nucleus"/>
    <property type="evidence" value="ECO:0007669"/>
    <property type="project" value="UniProtKB-SubCell"/>
</dbReference>
<dbReference type="GO" id="GO:0008270">
    <property type="term" value="F:zinc ion binding"/>
    <property type="evidence" value="ECO:0007669"/>
    <property type="project" value="UniProtKB-KW"/>
</dbReference>
<protein>
    <recommendedName>
        <fullName evidence="9">C2H2-type domain-containing protein</fullName>
    </recommendedName>
</protein>
<dbReference type="GO" id="GO:0000785">
    <property type="term" value="C:chromatin"/>
    <property type="evidence" value="ECO:0007669"/>
    <property type="project" value="TreeGrafter"/>
</dbReference>
<dbReference type="Pfam" id="PF04082">
    <property type="entry name" value="Fungal_trans"/>
    <property type="match status" value="1"/>
</dbReference>
<dbReference type="KEGG" id="psco:LY89DRAFT_628589"/>
<dbReference type="CDD" id="cd12148">
    <property type="entry name" value="fungal_TF_MHR"/>
    <property type="match status" value="1"/>
</dbReference>
<dbReference type="InterPro" id="IPR013087">
    <property type="entry name" value="Znf_C2H2_type"/>
</dbReference>
<dbReference type="FunFam" id="3.30.160.60:FF:002343">
    <property type="entry name" value="Zinc finger protein 33A"/>
    <property type="match status" value="1"/>
</dbReference>
<evidence type="ECO:0000256" key="2">
    <source>
        <dbReference type="ARBA" id="ARBA00022723"/>
    </source>
</evidence>
<evidence type="ECO:0000256" key="4">
    <source>
        <dbReference type="ARBA" id="ARBA00022771"/>
    </source>
</evidence>
<feature type="compositionally biased region" description="Polar residues" evidence="8">
    <location>
        <begin position="306"/>
        <end position="321"/>
    </location>
</feature>
<keyword evidence="6" id="KW-0539">Nucleus</keyword>
<evidence type="ECO:0000256" key="3">
    <source>
        <dbReference type="ARBA" id="ARBA00022737"/>
    </source>
</evidence>
<dbReference type="Pfam" id="PF00096">
    <property type="entry name" value="zf-C2H2"/>
    <property type="match status" value="2"/>
</dbReference>
<dbReference type="GO" id="GO:0000981">
    <property type="term" value="F:DNA-binding transcription factor activity, RNA polymerase II-specific"/>
    <property type="evidence" value="ECO:0007669"/>
    <property type="project" value="InterPro"/>
</dbReference>
<feature type="compositionally biased region" description="Polar residues" evidence="8">
    <location>
        <begin position="414"/>
        <end position="430"/>
    </location>
</feature>
<evidence type="ECO:0000259" key="9">
    <source>
        <dbReference type="PROSITE" id="PS50157"/>
    </source>
</evidence>
<dbReference type="Proteomes" id="UP000070700">
    <property type="component" value="Unassembled WGS sequence"/>
</dbReference>
<gene>
    <name evidence="10" type="ORF">LY89DRAFT_628589</name>
</gene>
<dbReference type="Gene3D" id="3.30.160.60">
    <property type="entry name" value="Classic Zinc Finger"/>
    <property type="match status" value="2"/>
</dbReference>
<evidence type="ECO:0000256" key="6">
    <source>
        <dbReference type="ARBA" id="ARBA00023242"/>
    </source>
</evidence>